<geneLocation type="plasmid" evidence="1">
    <name>pBC453</name>
</geneLocation>
<accession>A0A250LLK3</accession>
<reference evidence="1" key="2">
    <citation type="journal article" date="2017" name="Genome Announc.">
        <title>High-Quality Draft Genome Sequence of Burkholderia contaminans CH-1, a Gram-Negative Bacterium That Metabolizes 2-Azahypoxanthine, a Plant Growth-Regulating Compound.</title>
        <authorList>
            <person name="Choi J.-H."/>
            <person name="Sugiura H."/>
            <person name="Moriuchi R."/>
            <person name="Kawagishi H."/>
            <person name="Dohra H."/>
        </authorList>
    </citation>
    <scope>NUCLEOTIDE SEQUENCE</scope>
    <source>
        <strain evidence="1">CH-1</strain>
        <plasmid evidence="1">pBC453</plasmid>
    </source>
</reference>
<geneLocation type="plasmid" evidence="2 3">
    <name>unnamed1</name>
</geneLocation>
<dbReference type="OrthoDB" id="9023252at2"/>
<reference evidence="2 3" key="3">
    <citation type="submission" date="2021-12" db="EMBL/GenBank/DDBJ databases">
        <title>Genomic and phenotypic characterization of three Burkholderia contaminans isolates recovered from different sources.</title>
        <authorList>
            <person name="Lopez De Volder A."/>
            <person name="Fan Y."/>
            <person name="Nunvar J."/>
            <person name="Herrera T."/>
            <person name="Timp W."/>
            <person name="Degrossi J."/>
        </authorList>
    </citation>
    <scope>NUCLEOTIDE SEQUENCE [LARGE SCALE GENOMIC DNA]</scope>
    <source>
        <strain evidence="2 3">LMG 23361</strain>
        <plasmid evidence="2 3">unnamed1</plasmid>
    </source>
</reference>
<evidence type="ECO:0000313" key="1">
    <source>
        <dbReference type="EMBL" id="BBA45404.1"/>
    </source>
</evidence>
<protein>
    <submittedName>
        <fullName evidence="1">Uncharacterized protein</fullName>
    </submittedName>
</protein>
<organism evidence="1">
    <name type="scientific">Burkholderia contaminans</name>
    <dbReference type="NCBI Taxonomy" id="488447"/>
    <lineage>
        <taxon>Bacteria</taxon>
        <taxon>Pseudomonadati</taxon>
        <taxon>Pseudomonadota</taxon>
        <taxon>Betaproteobacteria</taxon>
        <taxon>Burkholderiales</taxon>
        <taxon>Burkholderiaceae</taxon>
        <taxon>Burkholderia</taxon>
        <taxon>Burkholderia cepacia complex</taxon>
    </lineage>
</organism>
<evidence type="ECO:0000313" key="3">
    <source>
        <dbReference type="Proteomes" id="UP001220209"/>
    </source>
</evidence>
<reference evidence="1" key="1">
    <citation type="journal article" date="2016" name="Biosci. Biotechnol. Biochem.">
        <title>Bioconversion of AHX to AOH by resting cells of Burkholderia contaminans CH-1.</title>
        <authorList>
            <person name="Choi J.H."/>
            <person name="Kikuchi A."/>
            <person name="Pumkaeo P."/>
            <person name="Hirai H."/>
            <person name="Tokuyama S."/>
            <person name="Kawagishi H."/>
        </authorList>
    </citation>
    <scope>NUCLEOTIDE SEQUENCE</scope>
    <source>
        <strain evidence="1">CH-1</strain>
        <plasmid evidence="1">pBC453</plasmid>
    </source>
</reference>
<dbReference type="Proteomes" id="UP001220209">
    <property type="component" value="Plasmid unnamed1"/>
</dbReference>
<name>A0A250LLK3_9BURK</name>
<evidence type="ECO:0000313" key="2">
    <source>
        <dbReference type="EMBL" id="WFN23660.1"/>
    </source>
</evidence>
<proteinExistence type="predicted"/>
<dbReference type="RefSeq" id="WP_046543733.1">
    <property type="nucleotide sequence ID" value="NZ_AP018360.1"/>
</dbReference>
<dbReference type="EMBL" id="CP090643">
    <property type="protein sequence ID" value="WFN23660.1"/>
    <property type="molecule type" value="Genomic_DNA"/>
</dbReference>
<sequence>MTTDTQKILDRQVYEWTKELKDLASKIAAAKGMPAAIVLITPKDEGYSDVVPELIAEDALRVHTYGWTQGFEFEILNQTD</sequence>
<gene>
    <name evidence="1" type="ORF">BCCH1_79150</name>
    <name evidence="2" type="ORF">LXE91_39685</name>
</gene>
<keyword evidence="1" id="KW-0614">Plasmid</keyword>
<dbReference type="EMBL" id="AP018360">
    <property type="protein sequence ID" value="BBA45404.1"/>
    <property type="molecule type" value="Genomic_DNA"/>
</dbReference>
<dbReference type="AlphaFoldDB" id="A0A250LLK3"/>